<sequence>MNKPYIDIAFIIPLREEFDRLTATFPIKRDFVDGLNFWAELDLGVEDCSAVALLQDAMGKAAAVRATNAVLAKYEVGFFAVVGIAGGLSSDVAIGDVCFTGPLLDILENSKVSDSSKGKLKIEFNSIPFKTDALLTFALKYVSLGSDTKGAFEEWQLTQHYDGARLVPGEFIGRKDKNEKLGLPQIHEGSIVCGAVSKSEVYKSNISGLDRKLLAIETETGGVFSAADPHKVPVVTIRGICDYADKNKNKLEEQTNGHCRAIAASNAVSFVKLQLFNPQLRKFLEHRRQELSGVAELALRRQALDELVPSALSSLRIDVHSQLSQLSPEYNGKPAGYRLPLPRVKPSSANASISPAARDYSPQSILEAVTKHRTLLITIPKTFPDNSLPWIVAYELSLIEINGKQAVPVMISGEALKPPNGSLAKQCDLDLEALNARHDARPIFIIQGFPVEARNRVDFLHGQMEVYKEASFVIMNKEEGTTADSTALVFATSAERFDVCDISFVELSSFFKRTFQLGDQEAGVIALRLQEMFRKFELNAHPSYFAGLSVEILSSLLKANRRAELLQLAVGGFLSFVVAGDEDSVVLSRTTRESFLRNLVFRMEVQKERFDRSALIKLVEDFALEKDFEIDSILFIKAFQDKGIIHFTDGSVQISLPFMASYLLAAELASRPSDAKTYFDVQNDDFDYPAFDVYCEVNLNNEITDRIISTLKKVADDEKSHKPNQHILLTNEIRPVLVDHPERHRSLQEQLEKAFSDVVNNRSNSAEKQRILDVAQNVEARAREAQETAQLAYREETKAEERKFNDLLRIWSIAIVLLGSGSERLNREPKRELARLIVELSSILLEKLLRGFPREQFKELKDKLKSDDVIRAVFELSEQESVSEKQRGYIELLVDAYEFSVMGYPIRVIFEQLGNLAGQAVLRASVASVESDDAMENLIARIWAAEINAAQEKSALLRALHNLPVVPFLRYSLSTYFLTRVFWNHWDVANRLALLDAAEESLRPIAAGIDKGRMQRIITSKRDEEEQE</sequence>
<dbReference type="GO" id="GO:0005829">
    <property type="term" value="C:cytosol"/>
    <property type="evidence" value="ECO:0007669"/>
    <property type="project" value="TreeGrafter"/>
</dbReference>
<evidence type="ECO:0000313" key="4">
    <source>
        <dbReference type="Proteomes" id="UP000439983"/>
    </source>
</evidence>
<gene>
    <name evidence="3" type="ORF">GHK62_22680</name>
</gene>
<protein>
    <recommendedName>
        <fullName evidence="2">Nucleoside phosphorylase domain-containing protein</fullName>
    </recommendedName>
</protein>
<feature type="domain" description="Nucleoside phosphorylase" evidence="2">
    <location>
        <begin position="51"/>
        <end position="270"/>
    </location>
</feature>
<keyword evidence="4" id="KW-1185">Reference proteome</keyword>
<evidence type="ECO:0000313" key="3">
    <source>
        <dbReference type="EMBL" id="MQX17460.1"/>
    </source>
</evidence>
<dbReference type="GO" id="GO:0009116">
    <property type="term" value="P:nucleoside metabolic process"/>
    <property type="evidence" value="ECO:0007669"/>
    <property type="project" value="InterPro"/>
</dbReference>
<evidence type="ECO:0000256" key="1">
    <source>
        <dbReference type="SAM" id="Coils"/>
    </source>
</evidence>
<dbReference type="Pfam" id="PF01048">
    <property type="entry name" value="PNP_UDP_1"/>
    <property type="match status" value="1"/>
</dbReference>
<organism evidence="3 4">
    <name type="scientific">Sinorhizobium terangae</name>
    <dbReference type="NCBI Taxonomy" id="110322"/>
    <lineage>
        <taxon>Bacteria</taxon>
        <taxon>Pseudomonadati</taxon>
        <taxon>Pseudomonadota</taxon>
        <taxon>Alphaproteobacteria</taxon>
        <taxon>Hyphomicrobiales</taxon>
        <taxon>Rhizobiaceae</taxon>
        <taxon>Sinorhizobium/Ensifer group</taxon>
        <taxon>Sinorhizobium</taxon>
    </lineage>
</organism>
<accession>A0A6N7LJH2</accession>
<proteinExistence type="predicted"/>
<dbReference type="Proteomes" id="UP000439983">
    <property type="component" value="Unassembled WGS sequence"/>
</dbReference>
<dbReference type="GO" id="GO:0008930">
    <property type="term" value="F:methylthioadenosine nucleosidase activity"/>
    <property type="evidence" value="ECO:0007669"/>
    <property type="project" value="TreeGrafter"/>
</dbReference>
<reference evidence="3 4" key="1">
    <citation type="journal article" date="2013" name="Genome Biol.">
        <title>Comparative genomics of the core and accessory genomes of 48 Sinorhizobium strains comprising five genospecies.</title>
        <authorList>
            <person name="Sugawara M."/>
            <person name="Epstein B."/>
            <person name="Badgley B.D."/>
            <person name="Unno T."/>
            <person name="Xu L."/>
            <person name="Reese J."/>
            <person name="Gyaneshwar P."/>
            <person name="Denny R."/>
            <person name="Mudge J."/>
            <person name="Bharti A.K."/>
            <person name="Farmer A.D."/>
            <person name="May G.D."/>
            <person name="Woodward J.E."/>
            <person name="Medigue C."/>
            <person name="Vallenet D."/>
            <person name="Lajus A."/>
            <person name="Rouy Z."/>
            <person name="Martinez-Vaz B."/>
            <person name="Tiffin P."/>
            <person name="Young N.D."/>
            <person name="Sadowsky M.J."/>
        </authorList>
    </citation>
    <scope>NUCLEOTIDE SEQUENCE [LARGE SCALE GENOMIC DNA]</scope>
    <source>
        <strain evidence="3 4">USDA4894</strain>
    </source>
</reference>
<dbReference type="AlphaFoldDB" id="A0A6N7LJH2"/>
<dbReference type="PANTHER" id="PTHR46832:SF1">
    <property type="entry name" value="5'-METHYLTHIOADENOSINE_S-ADENOSYLHOMOCYSTEINE NUCLEOSIDASE"/>
    <property type="match status" value="1"/>
</dbReference>
<dbReference type="RefSeq" id="WP_153441330.1">
    <property type="nucleotide sequence ID" value="NZ_JACIGA010000002.1"/>
</dbReference>
<dbReference type="OrthoDB" id="7375175at2"/>
<evidence type="ECO:0000259" key="2">
    <source>
        <dbReference type="Pfam" id="PF01048"/>
    </source>
</evidence>
<dbReference type="InterPro" id="IPR035994">
    <property type="entry name" value="Nucleoside_phosphorylase_sf"/>
</dbReference>
<feature type="coiled-coil region" evidence="1">
    <location>
        <begin position="768"/>
        <end position="802"/>
    </location>
</feature>
<dbReference type="EMBL" id="WITC01000097">
    <property type="protein sequence ID" value="MQX17460.1"/>
    <property type="molecule type" value="Genomic_DNA"/>
</dbReference>
<keyword evidence="1" id="KW-0175">Coiled coil</keyword>
<dbReference type="Gene3D" id="3.40.50.1580">
    <property type="entry name" value="Nucleoside phosphorylase domain"/>
    <property type="match status" value="1"/>
</dbReference>
<comment type="caution">
    <text evidence="3">The sequence shown here is derived from an EMBL/GenBank/DDBJ whole genome shotgun (WGS) entry which is preliminary data.</text>
</comment>
<dbReference type="GO" id="GO:0019284">
    <property type="term" value="P:L-methionine salvage from S-adenosylmethionine"/>
    <property type="evidence" value="ECO:0007669"/>
    <property type="project" value="TreeGrafter"/>
</dbReference>
<dbReference type="SUPFAM" id="SSF53167">
    <property type="entry name" value="Purine and uridine phosphorylases"/>
    <property type="match status" value="1"/>
</dbReference>
<name>A0A6N7LJH2_SINTE</name>
<dbReference type="PANTHER" id="PTHR46832">
    <property type="entry name" value="5'-METHYLTHIOADENOSINE/S-ADENOSYLHOMOCYSTEINE NUCLEOSIDASE"/>
    <property type="match status" value="1"/>
</dbReference>
<dbReference type="GO" id="GO:0008782">
    <property type="term" value="F:adenosylhomocysteine nucleosidase activity"/>
    <property type="evidence" value="ECO:0007669"/>
    <property type="project" value="TreeGrafter"/>
</dbReference>
<dbReference type="InterPro" id="IPR000845">
    <property type="entry name" value="Nucleoside_phosphorylase_d"/>
</dbReference>